<evidence type="ECO:0000313" key="5">
    <source>
        <dbReference type="Proteomes" id="UP000035929"/>
    </source>
</evidence>
<dbReference type="SUPFAM" id="SSF55729">
    <property type="entry name" value="Acyl-CoA N-acyltransferases (Nat)"/>
    <property type="match status" value="1"/>
</dbReference>
<dbReference type="NCBIfam" id="NF002959">
    <property type="entry name" value="PRK03624.1"/>
    <property type="match status" value="1"/>
</dbReference>
<protein>
    <submittedName>
        <fullName evidence="4">Acetyltransferase</fullName>
    </submittedName>
</protein>
<dbReference type="RefSeq" id="WP_048465803.1">
    <property type="nucleotide sequence ID" value="NZ_JBNTQU010000004.1"/>
</dbReference>
<proteinExistence type="predicted"/>
<dbReference type="Gene3D" id="3.40.630.30">
    <property type="match status" value="1"/>
</dbReference>
<keyword evidence="2" id="KW-0012">Acyltransferase</keyword>
<comment type="caution">
    <text evidence="4">The sequence shown here is derived from an EMBL/GenBank/DDBJ whole genome shotgun (WGS) entry which is preliminary data.</text>
</comment>
<evidence type="ECO:0000259" key="3">
    <source>
        <dbReference type="PROSITE" id="PS51186"/>
    </source>
</evidence>
<dbReference type="PANTHER" id="PTHR43877">
    <property type="entry name" value="AMINOALKYLPHOSPHONATE N-ACETYLTRANSFERASE-RELATED-RELATED"/>
    <property type="match status" value="1"/>
</dbReference>
<name>A0A0J6UWE6_9HYPH</name>
<dbReference type="InterPro" id="IPR000182">
    <property type="entry name" value="GNAT_dom"/>
</dbReference>
<dbReference type="InterPro" id="IPR050832">
    <property type="entry name" value="Bact_Acetyltransf"/>
</dbReference>
<dbReference type="AlphaFoldDB" id="A0A0J6UWE6"/>
<dbReference type="EMBL" id="LABX01000170">
    <property type="protein sequence ID" value="KMO30561.1"/>
    <property type="molecule type" value="Genomic_DNA"/>
</dbReference>
<dbReference type="InterPro" id="IPR016181">
    <property type="entry name" value="Acyl_CoA_acyltransferase"/>
</dbReference>
<evidence type="ECO:0000256" key="1">
    <source>
        <dbReference type="ARBA" id="ARBA00022679"/>
    </source>
</evidence>
<reference evidence="4 5" key="1">
    <citation type="submission" date="2015-03" db="EMBL/GenBank/DDBJ databases">
        <title>Genome sequencing of Methylobacterium aquaticum DSM16371 type strain.</title>
        <authorList>
            <person name="Chaudhry V."/>
            <person name="Patil P.B."/>
        </authorList>
    </citation>
    <scope>NUCLEOTIDE SEQUENCE [LARGE SCALE GENOMIC DNA]</scope>
    <source>
        <strain evidence="4 5">DSM 16371</strain>
    </source>
</reference>
<dbReference type="PROSITE" id="PS51186">
    <property type="entry name" value="GNAT"/>
    <property type="match status" value="1"/>
</dbReference>
<gene>
    <name evidence="4" type="ORF">VP06_21460</name>
</gene>
<sequence length="140" mass="15242">MTPIIREIEDADVPAVIALWHEAGVARPWNDPVTDIAFARRGPHGTVLVAEREGRIVASAMAGEDGHRGWLYYVAVSPGQQGGGLGRRIVEAGEAWLAARGVWKVQLLVRRDNAGVVGFYDHLGYRDTQTVCLQKVIATT</sequence>
<evidence type="ECO:0000256" key="2">
    <source>
        <dbReference type="ARBA" id="ARBA00023315"/>
    </source>
</evidence>
<dbReference type="GO" id="GO:0016747">
    <property type="term" value="F:acyltransferase activity, transferring groups other than amino-acyl groups"/>
    <property type="evidence" value="ECO:0007669"/>
    <property type="project" value="InterPro"/>
</dbReference>
<dbReference type="PANTHER" id="PTHR43877:SF2">
    <property type="entry name" value="AMINOALKYLPHOSPHONATE N-ACETYLTRANSFERASE-RELATED"/>
    <property type="match status" value="1"/>
</dbReference>
<dbReference type="PATRIC" id="fig|270351.6.peg.2051"/>
<accession>A0A0J6UWE6</accession>
<dbReference type="Pfam" id="PF00583">
    <property type="entry name" value="Acetyltransf_1"/>
    <property type="match status" value="1"/>
</dbReference>
<keyword evidence="1 4" id="KW-0808">Transferase</keyword>
<dbReference type="Proteomes" id="UP000035929">
    <property type="component" value="Unassembled WGS sequence"/>
</dbReference>
<dbReference type="OrthoDB" id="1821130at2"/>
<organism evidence="4 5">
    <name type="scientific">Methylobacterium aquaticum</name>
    <dbReference type="NCBI Taxonomy" id="270351"/>
    <lineage>
        <taxon>Bacteria</taxon>
        <taxon>Pseudomonadati</taxon>
        <taxon>Pseudomonadota</taxon>
        <taxon>Alphaproteobacteria</taxon>
        <taxon>Hyphomicrobiales</taxon>
        <taxon>Methylobacteriaceae</taxon>
        <taxon>Methylobacterium</taxon>
    </lineage>
</organism>
<feature type="domain" description="N-acetyltransferase" evidence="3">
    <location>
        <begin position="3"/>
        <end position="140"/>
    </location>
</feature>
<evidence type="ECO:0000313" key="4">
    <source>
        <dbReference type="EMBL" id="KMO30561.1"/>
    </source>
</evidence>